<keyword evidence="2" id="KW-0812">Transmembrane</keyword>
<sequence length="694" mass="73446">MGGVGGVRRLRRCSSAAMRIGEVLVLCCCFLLLKLHAAAAVESAAAGPQQVVEIDAVGPRGAGDEKKPSFAPGTGDAQHGANADEQLAHDPVRSLLGSPSSQRGSGEKYGKLLSKVHDFAHLPEGHPARLHADSRSARKRSIHLVLMGFILAIIYFLSYFYQSYGAGLRTHLDRHSMALGRLGSASSAMLWVVAWRLWLGLVVGGLVSLALSVYQLNLAINKKKNPIPKWVFDAWTLLIGVPLLIVLLLTGSVVKQATVESGAAFAPNVGFIGTVLAHSQAASRYFFLDAIQQVPFGLVVIGLIYLFGLLIKRLKGVQASQGKKPLRLKRSGSLALDDESSRTNTVTSFGYMAEGDVQEEADSRRHGSYGTKKRSKRDKTRTSRRLNGPHADVEPHNEGDDPVTPQSSVRTRRADRQTTRERRRSRRAAEGTLDARHVKDLAARMEAAVAAENKAGNEQDEAQTAPVQVDRGTQTDDVDLAAPVEKTNWGQGMADSPVDSGQENVKDKQTAPKGEKAEGKAEGTEGKAAGTEGKAAGTEGQAAPAGGKAPAAEGKAATVAGKAAPAGEGRAAPAEGRPAPPERKASSGERKVSLVEGKSTPPERKVAPAEGKPTPPERKPAPPERKAHPVAFAFPTGGSKAPAAVGVPPRQTGTEQRADERAKPAEEGGGVVGESFPRQGKWGGSSFGDLMQRR</sequence>
<keyword evidence="3" id="KW-0732">Signal</keyword>
<evidence type="ECO:0000256" key="1">
    <source>
        <dbReference type="SAM" id="MobiDB-lite"/>
    </source>
</evidence>
<feature type="signal peptide" evidence="3">
    <location>
        <begin position="1"/>
        <end position="40"/>
    </location>
</feature>
<protein>
    <recommendedName>
        <fullName evidence="6">Transmembrane protein</fullName>
    </recommendedName>
</protein>
<dbReference type="OrthoDB" id="10680140at2759"/>
<evidence type="ECO:0000313" key="5">
    <source>
        <dbReference type="Proteomes" id="UP000018050"/>
    </source>
</evidence>
<feature type="transmembrane region" description="Helical" evidence="2">
    <location>
        <begin position="142"/>
        <end position="161"/>
    </location>
</feature>
<dbReference type="AlphaFoldDB" id="U6GSE6"/>
<feature type="compositionally biased region" description="Basic residues" evidence="1">
    <location>
        <begin position="371"/>
        <end position="384"/>
    </location>
</feature>
<evidence type="ECO:0000313" key="4">
    <source>
        <dbReference type="EMBL" id="CDI82198.1"/>
    </source>
</evidence>
<feature type="compositionally biased region" description="Basic and acidic residues" evidence="1">
    <location>
        <begin position="615"/>
        <end position="627"/>
    </location>
</feature>
<evidence type="ECO:0000256" key="2">
    <source>
        <dbReference type="SAM" id="Phobius"/>
    </source>
</evidence>
<feature type="transmembrane region" description="Helical" evidence="2">
    <location>
        <begin position="234"/>
        <end position="254"/>
    </location>
</feature>
<feature type="transmembrane region" description="Helical" evidence="2">
    <location>
        <begin position="266"/>
        <end position="287"/>
    </location>
</feature>
<dbReference type="Proteomes" id="UP000018050">
    <property type="component" value="Unassembled WGS sequence"/>
</dbReference>
<feature type="compositionally biased region" description="Basic and acidic residues" evidence="1">
    <location>
        <begin position="504"/>
        <end position="525"/>
    </location>
</feature>
<feature type="transmembrane region" description="Helical" evidence="2">
    <location>
        <begin position="293"/>
        <end position="311"/>
    </location>
</feature>
<keyword evidence="2" id="KW-0472">Membrane</keyword>
<keyword evidence="5" id="KW-1185">Reference proteome</keyword>
<feature type="chain" id="PRO_5004670886" description="Transmembrane protein" evidence="3">
    <location>
        <begin position="41"/>
        <end position="694"/>
    </location>
</feature>
<dbReference type="EMBL" id="HG672135">
    <property type="protein sequence ID" value="CDI82198.1"/>
    <property type="molecule type" value="Genomic_DNA"/>
</dbReference>
<feature type="region of interest" description="Disordered" evidence="1">
    <location>
        <begin position="451"/>
        <end position="694"/>
    </location>
</feature>
<feature type="compositionally biased region" description="Basic and acidic residues" evidence="1">
    <location>
        <begin position="656"/>
        <end position="666"/>
    </location>
</feature>
<feature type="compositionally biased region" description="Basic and acidic residues" evidence="1">
    <location>
        <begin position="427"/>
        <end position="436"/>
    </location>
</feature>
<keyword evidence="2" id="KW-1133">Transmembrane helix</keyword>
<feature type="region of interest" description="Disordered" evidence="1">
    <location>
        <begin position="347"/>
        <end position="436"/>
    </location>
</feature>
<dbReference type="VEuPathDB" id="ToxoDB:EAH_00026090"/>
<name>U6GSE6_EIMAC</name>
<organism evidence="4 5">
    <name type="scientific">Eimeria acervulina</name>
    <name type="common">Coccidian parasite</name>
    <dbReference type="NCBI Taxonomy" id="5801"/>
    <lineage>
        <taxon>Eukaryota</taxon>
        <taxon>Sar</taxon>
        <taxon>Alveolata</taxon>
        <taxon>Apicomplexa</taxon>
        <taxon>Conoidasida</taxon>
        <taxon>Coccidia</taxon>
        <taxon>Eucoccidiorida</taxon>
        <taxon>Eimeriorina</taxon>
        <taxon>Eimeriidae</taxon>
        <taxon>Eimeria</taxon>
    </lineage>
</organism>
<feature type="compositionally biased region" description="Basic and acidic residues" evidence="1">
    <location>
        <begin position="580"/>
        <end position="593"/>
    </location>
</feature>
<reference evidence="4" key="1">
    <citation type="submission" date="2013-10" db="EMBL/GenBank/DDBJ databases">
        <title>Genomic analysis of the causative agents of coccidiosis in chickens.</title>
        <authorList>
            <person name="Reid A.J."/>
            <person name="Blake D."/>
            <person name="Billington K."/>
            <person name="Browne H."/>
            <person name="Dunn M."/>
            <person name="Hung S."/>
            <person name="Kawahara F."/>
            <person name="Miranda-Saavedra D."/>
            <person name="Mourier T."/>
            <person name="Nagra H."/>
            <person name="Otto T.D."/>
            <person name="Rawlings N."/>
            <person name="Sanchez A."/>
            <person name="Sanders M."/>
            <person name="Subramaniam C."/>
            <person name="Tay Y."/>
            <person name="Dear P."/>
            <person name="Doerig C."/>
            <person name="Gruber A."/>
            <person name="Parkinson J."/>
            <person name="Shirley M."/>
            <person name="Wan K.L."/>
            <person name="Berriman M."/>
            <person name="Tomley F."/>
            <person name="Pain A."/>
        </authorList>
    </citation>
    <scope>NUCLEOTIDE SEQUENCE</scope>
    <source>
        <strain evidence="4">Houghton</strain>
    </source>
</reference>
<evidence type="ECO:0000256" key="3">
    <source>
        <dbReference type="SAM" id="SignalP"/>
    </source>
</evidence>
<evidence type="ECO:0008006" key="6">
    <source>
        <dbReference type="Google" id="ProtNLM"/>
    </source>
</evidence>
<dbReference type="GeneID" id="25270679"/>
<proteinExistence type="predicted"/>
<reference evidence="4" key="2">
    <citation type="submission" date="2013-10" db="EMBL/GenBank/DDBJ databases">
        <authorList>
            <person name="Aslett M."/>
        </authorList>
    </citation>
    <scope>NUCLEOTIDE SEQUENCE</scope>
    <source>
        <strain evidence="4">Houghton</strain>
    </source>
</reference>
<feature type="region of interest" description="Disordered" evidence="1">
    <location>
        <begin position="60"/>
        <end position="81"/>
    </location>
</feature>
<accession>U6GSE6</accession>
<feature type="compositionally biased region" description="Low complexity" evidence="1">
    <location>
        <begin position="526"/>
        <end position="577"/>
    </location>
</feature>
<gene>
    <name evidence="4" type="ORF">EAH_00026090</name>
</gene>
<feature type="transmembrane region" description="Helical" evidence="2">
    <location>
        <begin position="182"/>
        <end position="214"/>
    </location>
</feature>
<dbReference type="RefSeq" id="XP_013248315.1">
    <property type="nucleotide sequence ID" value="XM_013392861.1"/>
</dbReference>